<dbReference type="Proteomes" id="UP000812440">
    <property type="component" value="Chromosome 1"/>
</dbReference>
<dbReference type="PANTHER" id="PTHR24242:SF382">
    <property type="entry name" value="OLFACTORY RECEPTOR"/>
    <property type="match status" value="1"/>
</dbReference>
<reference evidence="16" key="1">
    <citation type="thesis" date="2020" institute="ProQuest LLC" country="789 East Eisenhower Parkway, Ann Arbor, MI, USA">
        <title>Comparative Genomics and Chromosome Evolution.</title>
        <authorList>
            <person name="Mudd A.B."/>
        </authorList>
    </citation>
    <scope>NUCLEOTIDE SEQUENCE</scope>
    <source>
        <strain evidence="16">Female2</strain>
        <tissue evidence="16">Blood</tissue>
    </source>
</reference>
<evidence type="ECO:0000256" key="9">
    <source>
        <dbReference type="ARBA" id="ARBA00023157"/>
    </source>
</evidence>
<dbReference type="GO" id="GO:0005886">
    <property type="term" value="C:plasma membrane"/>
    <property type="evidence" value="ECO:0007669"/>
    <property type="project" value="UniProtKB-SubCell"/>
</dbReference>
<dbReference type="InterPro" id="IPR000725">
    <property type="entry name" value="Olfact_rcpt"/>
</dbReference>
<dbReference type="Pfam" id="PF13853">
    <property type="entry name" value="7tm_4"/>
    <property type="match status" value="1"/>
</dbReference>
<dbReference type="PANTHER" id="PTHR24242">
    <property type="entry name" value="G-PROTEIN COUPLED RECEPTOR"/>
    <property type="match status" value="1"/>
</dbReference>
<evidence type="ECO:0000256" key="7">
    <source>
        <dbReference type="ARBA" id="ARBA00023040"/>
    </source>
</evidence>
<dbReference type="PRINTS" id="PR00245">
    <property type="entry name" value="OLFACTORYR"/>
</dbReference>
<evidence type="ECO:0000256" key="13">
    <source>
        <dbReference type="RuleBase" id="RU000688"/>
    </source>
</evidence>
<keyword evidence="6 14" id="KW-1133">Transmembrane helix</keyword>
<keyword evidence="9" id="KW-1015">Disulfide bond</keyword>
<evidence type="ECO:0000256" key="11">
    <source>
        <dbReference type="ARBA" id="ARBA00023180"/>
    </source>
</evidence>
<keyword evidence="7 13" id="KW-0297">G-protein coupled receptor</keyword>
<evidence type="ECO:0000256" key="6">
    <source>
        <dbReference type="ARBA" id="ARBA00022989"/>
    </source>
</evidence>
<evidence type="ECO:0000313" key="17">
    <source>
        <dbReference type="Proteomes" id="UP000812440"/>
    </source>
</evidence>
<evidence type="ECO:0000256" key="12">
    <source>
        <dbReference type="ARBA" id="ARBA00023224"/>
    </source>
</evidence>
<keyword evidence="3 14" id="KW-0716">Sensory transduction</keyword>
<dbReference type="InterPro" id="IPR000276">
    <property type="entry name" value="GPCR_Rhodpsn"/>
</dbReference>
<dbReference type="PROSITE" id="PS00237">
    <property type="entry name" value="G_PROTEIN_RECEP_F1_1"/>
    <property type="match status" value="1"/>
</dbReference>
<comment type="subcellular location">
    <subcellularLocation>
        <location evidence="1 14">Cell membrane</location>
        <topology evidence="1 14">Multi-pass membrane protein</topology>
    </subcellularLocation>
</comment>
<keyword evidence="2 14" id="KW-1003">Cell membrane</keyword>
<feature type="transmembrane region" description="Helical" evidence="14">
    <location>
        <begin position="31"/>
        <end position="50"/>
    </location>
</feature>
<evidence type="ECO:0000256" key="14">
    <source>
        <dbReference type="RuleBase" id="RU363047"/>
    </source>
</evidence>
<evidence type="ECO:0000256" key="2">
    <source>
        <dbReference type="ARBA" id="ARBA00022475"/>
    </source>
</evidence>
<dbReference type="InterPro" id="IPR017452">
    <property type="entry name" value="GPCR_Rhodpsn_7TM"/>
</dbReference>
<dbReference type="OrthoDB" id="5967130at2759"/>
<feature type="non-terminal residue" evidence="16">
    <location>
        <position position="305"/>
    </location>
</feature>
<feature type="transmembrane region" description="Helical" evidence="14">
    <location>
        <begin position="237"/>
        <end position="260"/>
    </location>
</feature>
<keyword evidence="4 13" id="KW-0812">Transmembrane</keyword>
<evidence type="ECO:0000256" key="4">
    <source>
        <dbReference type="ARBA" id="ARBA00022692"/>
    </source>
</evidence>
<proteinExistence type="inferred from homology"/>
<keyword evidence="11" id="KW-0325">Glycoprotein</keyword>
<name>A0A8T2KJB8_9PIPI</name>
<evidence type="ECO:0000256" key="3">
    <source>
        <dbReference type="ARBA" id="ARBA00022606"/>
    </source>
</evidence>
<feature type="domain" description="G-protein coupled receptors family 1 profile" evidence="15">
    <location>
        <begin position="41"/>
        <end position="290"/>
    </location>
</feature>
<feature type="transmembrane region" description="Helical" evidence="14">
    <location>
        <begin position="140"/>
        <end position="164"/>
    </location>
</feature>
<keyword evidence="10 13" id="KW-0675">Receptor</keyword>
<protein>
    <recommendedName>
        <fullName evidence="14">Olfactory receptor</fullName>
    </recommendedName>
</protein>
<accession>A0A8T2KJB8</accession>
<evidence type="ECO:0000259" key="15">
    <source>
        <dbReference type="PROSITE" id="PS50262"/>
    </source>
</evidence>
<evidence type="ECO:0000256" key="1">
    <source>
        <dbReference type="ARBA" id="ARBA00004651"/>
    </source>
</evidence>
<dbReference type="SUPFAM" id="SSF81321">
    <property type="entry name" value="Family A G protein-coupled receptor-like"/>
    <property type="match status" value="1"/>
</dbReference>
<evidence type="ECO:0000256" key="5">
    <source>
        <dbReference type="ARBA" id="ARBA00022725"/>
    </source>
</evidence>
<comment type="similarity">
    <text evidence="13">Belongs to the G-protein coupled receptor 1 family.</text>
</comment>
<dbReference type="Gene3D" id="1.20.1070.10">
    <property type="entry name" value="Rhodopsin 7-helix transmembrane proteins"/>
    <property type="match status" value="1"/>
</dbReference>
<feature type="transmembrane region" description="Helical" evidence="14">
    <location>
        <begin position="272"/>
        <end position="292"/>
    </location>
</feature>
<keyword evidence="12 13" id="KW-0807">Transducer</keyword>
<gene>
    <name evidence="16" type="ORF">GDO86_001676</name>
</gene>
<sequence>MEEKRNMTAGIFLLVGFPVSRHVQILLFFLFFLMYLLTLVQNLLVIILVWTSPRLRKPMYFFLGHLSFLEIWYVTVTVPKLLFVLITGMKQISIHACIFQLYFFLLLVCTECVLLATMAFDRFVAICIPLHYVTIMNQQFCFNLASGSWVIGFLISLVKIYYIASLQFCHSGVINHFFCDISPVLNLSCSDIRLAELMDFILAIIVLFVPLILTVISYVCILYTICQIPTSSGRFKTFSTCASHLTVVIIFFTAALFMYARPSRAQSLNYHKLISIIYTVLTPLLNPIIYALRNKEVKNAIWKLF</sequence>
<dbReference type="EMBL" id="JAACNH010000001">
    <property type="protein sequence ID" value="KAG8455570.1"/>
    <property type="molecule type" value="Genomic_DNA"/>
</dbReference>
<dbReference type="AlphaFoldDB" id="A0A8T2KJB8"/>
<dbReference type="GO" id="GO:0004984">
    <property type="term" value="F:olfactory receptor activity"/>
    <property type="evidence" value="ECO:0007669"/>
    <property type="project" value="InterPro"/>
</dbReference>
<evidence type="ECO:0000256" key="8">
    <source>
        <dbReference type="ARBA" id="ARBA00023136"/>
    </source>
</evidence>
<feature type="transmembrane region" description="Helical" evidence="14">
    <location>
        <begin position="200"/>
        <end position="225"/>
    </location>
</feature>
<keyword evidence="17" id="KW-1185">Reference proteome</keyword>
<dbReference type="PROSITE" id="PS50262">
    <property type="entry name" value="G_PROTEIN_RECEP_F1_2"/>
    <property type="match status" value="1"/>
</dbReference>
<feature type="transmembrane region" description="Helical" evidence="14">
    <location>
        <begin position="92"/>
        <end position="120"/>
    </location>
</feature>
<evidence type="ECO:0000313" key="16">
    <source>
        <dbReference type="EMBL" id="KAG8455570.1"/>
    </source>
</evidence>
<organism evidence="16 17">
    <name type="scientific">Hymenochirus boettgeri</name>
    <name type="common">Congo dwarf clawed frog</name>
    <dbReference type="NCBI Taxonomy" id="247094"/>
    <lineage>
        <taxon>Eukaryota</taxon>
        <taxon>Metazoa</taxon>
        <taxon>Chordata</taxon>
        <taxon>Craniata</taxon>
        <taxon>Vertebrata</taxon>
        <taxon>Euteleostomi</taxon>
        <taxon>Amphibia</taxon>
        <taxon>Batrachia</taxon>
        <taxon>Anura</taxon>
        <taxon>Pipoidea</taxon>
        <taxon>Pipidae</taxon>
        <taxon>Pipinae</taxon>
        <taxon>Hymenochirus</taxon>
    </lineage>
</organism>
<dbReference type="GO" id="GO:0004930">
    <property type="term" value="F:G protein-coupled receptor activity"/>
    <property type="evidence" value="ECO:0007669"/>
    <property type="project" value="UniProtKB-KW"/>
</dbReference>
<evidence type="ECO:0000256" key="10">
    <source>
        <dbReference type="ARBA" id="ARBA00023170"/>
    </source>
</evidence>
<dbReference type="InterPro" id="IPR050939">
    <property type="entry name" value="Olfactory_GPCR1"/>
</dbReference>
<dbReference type="FunFam" id="1.20.1070.10:FF:000001">
    <property type="entry name" value="Olfactory receptor"/>
    <property type="match status" value="1"/>
</dbReference>
<comment type="caution">
    <text evidence="16">The sequence shown here is derived from an EMBL/GenBank/DDBJ whole genome shotgun (WGS) entry which is preliminary data.</text>
</comment>
<keyword evidence="5 14" id="KW-0552">Olfaction</keyword>
<keyword evidence="8 14" id="KW-0472">Membrane</keyword>
<feature type="transmembrane region" description="Helical" evidence="14">
    <location>
        <begin position="62"/>
        <end position="86"/>
    </location>
</feature>
<dbReference type="PRINTS" id="PR00237">
    <property type="entry name" value="GPCRRHODOPSN"/>
</dbReference>